<dbReference type="SMART" id="SM00719">
    <property type="entry name" value="Plus3"/>
    <property type="match status" value="1"/>
</dbReference>
<dbReference type="AlphaFoldDB" id="A0A8K0GW34"/>
<feature type="domain" description="DM2" evidence="6">
    <location>
        <begin position="227"/>
        <end position="310"/>
    </location>
</feature>
<dbReference type="SUPFAM" id="SSF47592">
    <property type="entry name" value="SWIB/MDM2 domain"/>
    <property type="match status" value="1"/>
</dbReference>
<feature type="domain" description="Plus3" evidence="5">
    <location>
        <begin position="362"/>
        <end position="485"/>
    </location>
</feature>
<keyword evidence="2" id="KW-0863">Zinc-finger</keyword>
<proteinExistence type="predicted"/>
<keyword evidence="3" id="KW-0862">Zinc</keyword>
<evidence type="ECO:0000256" key="2">
    <source>
        <dbReference type="ARBA" id="ARBA00022771"/>
    </source>
</evidence>
<dbReference type="InterPro" id="IPR011011">
    <property type="entry name" value="Znf_FYVE_PHD"/>
</dbReference>
<evidence type="ECO:0000256" key="3">
    <source>
        <dbReference type="ARBA" id="ARBA00022833"/>
    </source>
</evidence>
<keyword evidence="8" id="KW-1185">Reference proteome</keyword>
<gene>
    <name evidence="7" type="ORF">FNV43_RR18948</name>
</gene>
<feature type="compositionally biased region" description="Basic and acidic residues" evidence="4">
    <location>
        <begin position="177"/>
        <end position="188"/>
    </location>
</feature>
<dbReference type="SUPFAM" id="SSF159042">
    <property type="entry name" value="Plus3-like"/>
    <property type="match status" value="1"/>
</dbReference>
<dbReference type="InterPro" id="IPR045894">
    <property type="entry name" value="At5g08430-like"/>
</dbReference>
<dbReference type="CDD" id="cd10567">
    <property type="entry name" value="SWIB-MDM2_like"/>
    <property type="match status" value="1"/>
</dbReference>
<name>A0A8K0GW34_9ROSA</name>
<dbReference type="SUPFAM" id="SSF57903">
    <property type="entry name" value="FYVE/PHD zinc finger"/>
    <property type="match status" value="1"/>
</dbReference>
<evidence type="ECO:0000259" key="6">
    <source>
        <dbReference type="PROSITE" id="PS51925"/>
    </source>
</evidence>
<dbReference type="InterPro" id="IPR055198">
    <property type="entry name" value="NSD_PHD"/>
</dbReference>
<dbReference type="InterPro" id="IPR013083">
    <property type="entry name" value="Znf_RING/FYVE/PHD"/>
</dbReference>
<evidence type="ECO:0000259" key="5">
    <source>
        <dbReference type="PROSITE" id="PS51360"/>
    </source>
</evidence>
<sequence>MNKRNKVDICEDFCFHCKDGGLLMVCDYRDCLKAYHPDCVGKDDSFVETGERWTCDWHSCLFCPNSAKFQCLCCPQAVCRCCIFDVDFARVRGNKGLCNHCLMLALLIDEGKDVDSDGVKVDFNDRDTYEFCFKEYLELTMVKEGLTWENFRSAANSLKKGENSKCDCDLNEISKMEENTRESEEESHLVLSDYDDSKDTEEYDPVEDKKLSKKKLVMRKGGVKSKKTEFIGWGSKTLLEFLSSIGTDTTKELSQYEVTTIVTDYCKEKKLFHPERKKRVLCNARLQSLFGRKSLSKNRIYNLLDNHFAKNFEQSEEDEFGSCSEHNEDLLAVCKRQRKLSSCKEPQKSKVTEDLRKSCFASITAENIKLVYLKRSLVEELLKHPETFSAKVMGSFVRVKSDPNDYLQRNSHQLLQVIGVSILRNSEMNDEIFLELSSLPRNVPICKLSDENFSEIQNPSVGLEFVGEVTFLIKHMEIVSSKSEA</sequence>
<dbReference type="InterPro" id="IPR004343">
    <property type="entry name" value="Plus-3_dom"/>
</dbReference>
<dbReference type="InterPro" id="IPR036885">
    <property type="entry name" value="SWIB_MDM2_dom_sf"/>
</dbReference>
<feature type="region of interest" description="Disordered" evidence="4">
    <location>
        <begin position="177"/>
        <end position="205"/>
    </location>
</feature>
<evidence type="ECO:0000256" key="1">
    <source>
        <dbReference type="ARBA" id="ARBA00022723"/>
    </source>
</evidence>
<dbReference type="Pfam" id="PF02201">
    <property type="entry name" value="SWIB"/>
    <property type="match status" value="1"/>
</dbReference>
<dbReference type="EMBL" id="VOIH02000008">
    <property type="protein sequence ID" value="KAF3440664.1"/>
    <property type="molecule type" value="Genomic_DNA"/>
</dbReference>
<feature type="compositionally biased region" description="Acidic residues" evidence="4">
    <location>
        <begin position="193"/>
        <end position="205"/>
    </location>
</feature>
<dbReference type="Pfam" id="PF03126">
    <property type="entry name" value="Plus-3"/>
    <property type="match status" value="1"/>
</dbReference>
<dbReference type="InterPro" id="IPR036128">
    <property type="entry name" value="Plus3-like_sf"/>
</dbReference>
<dbReference type="Gene3D" id="1.10.245.10">
    <property type="entry name" value="SWIB/MDM2 domain"/>
    <property type="match status" value="1"/>
</dbReference>
<organism evidence="7 8">
    <name type="scientific">Rhamnella rubrinervis</name>
    <dbReference type="NCBI Taxonomy" id="2594499"/>
    <lineage>
        <taxon>Eukaryota</taxon>
        <taxon>Viridiplantae</taxon>
        <taxon>Streptophyta</taxon>
        <taxon>Embryophyta</taxon>
        <taxon>Tracheophyta</taxon>
        <taxon>Spermatophyta</taxon>
        <taxon>Magnoliopsida</taxon>
        <taxon>eudicotyledons</taxon>
        <taxon>Gunneridae</taxon>
        <taxon>Pentapetalae</taxon>
        <taxon>rosids</taxon>
        <taxon>fabids</taxon>
        <taxon>Rosales</taxon>
        <taxon>Rhamnaceae</taxon>
        <taxon>rhamnoid group</taxon>
        <taxon>Rhamneae</taxon>
        <taxon>Rhamnella</taxon>
    </lineage>
</organism>
<dbReference type="Pfam" id="PF22908">
    <property type="entry name" value="PHD_NSD"/>
    <property type="match status" value="1"/>
</dbReference>
<dbReference type="PANTHER" id="PTHR46851">
    <property type="entry name" value="OS01G0884500 PROTEIN"/>
    <property type="match status" value="1"/>
</dbReference>
<dbReference type="InterPro" id="IPR001965">
    <property type="entry name" value="Znf_PHD"/>
</dbReference>
<dbReference type="GO" id="GO:0008270">
    <property type="term" value="F:zinc ion binding"/>
    <property type="evidence" value="ECO:0007669"/>
    <property type="project" value="UniProtKB-KW"/>
</dbReference>
<dbReference type="OrthoDB" id="1147453at2759"/>
<evidence type="ECO:0000313" key="7">
    <source>
        <dbReference type="EMBL" id="KAF3440664.1"/>
    </source>
</evidence>
<evidence type="ECO:0000256" key="4">
    <source>
        <dbReference type="SAM" id="MobiDB-lite"/>
    </source>
</evidence>
<evidence type="ECO:0000313" key="8">
    <source>
        <dbReference type="Proteomes" id="UP000796880"/>
    </source>
</evidence>
<dbReference type="Gene3D" id="3.30.40.10">
    <property type="entry name" value="Zinc/RING finger domain, C3HC4 (zinc finger)"/>
    <property type="match status" value="1"/>
</dbReference>
<dbReference type="Gene3D" id="3.90.70.200">
    <property type="entry name" value="Plus-3 domain"/>
    <property type="match status" value="1"/>
</dbReference>
<dbReference type="GO" id="GO:0003677">
    <property type="term" value="F:DNA binding"/>
    <property type="evidence" value="ECO:0007669"/>
    <property type="project" value="InterPro"/>
</dbReference>
<dbReference type="PANTHER" id="PTHR46851:SF23">
    <property type="entry name" value="SWIB_MDM2 DOMAIN-CONTAINING PROTEIN"/>
    <property type="match status" value="1"/>
</dbReference>
<accession>A0A8K0GW34</accession>
<comment type="caution">
    <text evidence="7">The sequence shown here is derived from an EMBL/GenBank/DDBJ whole genome shotgun (WGS) entry which is preliminary data.</text>
</comment>
<dbReference type="InterPro" id="IPR003121">
    <property type="entry name" value="SWIB_MDM2_domain"/>
</dbReference>
<dbReference type="PROSITE" id="PS51925">
    <property type="entry name" value="SWIB_MDM2"/>
    <property type="match status" value="1"/>
</dbReference>
<dbReference type="SMART" id="SM00249">
    <property type="entry name" value="PHD"/>
    <property type="match status" value="1"/>
</dbReference>
<dbReference type="Proteomes" id="UP000796880">
    <property type="component" value="Unassembled WGS sequence"/>
</dbReference>
<keyword evidence="1" id="KW-0479">Metal-binding</keyword>
<reference evidence="7" key="1">
    <citation type="submission" date="2020-03" db="EMBL/GenBank/DDBJ databases">
        <title>A high-quality chromosome-level genome assembly of a woody plant with both climbing and erect habits, Rhamnella rubrinervis.</title>
        <authorList>
            <person name="Lu Z."/>
            <person name="Yang Y."/>
            <person name="Zhu X."/>
            <person name="Sun Y."/>
        </authorList>
    </citation>
    <scope>NUCLEOTIDE SEQUENCE</scope>
    <source>
        <strain evidence="7">BYM</strain>
        <tissue evidence="7">Leaf</tissue>
    </source>
</reference>
<dbReference type="CDD" id="cd15568">
    <property type="entry name" value="PHD5_NSD"/>
    <property type="match status" value="1"/>
</dbReference>
<dbReference type="PROSITE" id="PS51360">
    <property type="entry name" value="PLUS3"/>
    <property type="match status" value="1"/>
</dbReference>
<protein>
    <submittedName>
        <fullName evidence="7">Uncharacterized protein</fullName>
    </submittedName>
</protein>